<feature type="domain" description="ABC transporter" evidence="4">
    <location>
        <begin position="3"/>
        <end position="214"/>
    </location>
</feature>
<dbReference type="InterPro" id="IPR003593">
    <property type="entry name" value="AAA+_ATPase"/>
</dbReference>
<proteinExistence type="predicted"/>
<dbReference type="CDD" id="cd03230">
    <property type="entry name" value="ABC_DR_subfamily_A"/>
    <property type="match status" value="1"/>
</dbReference>
<dbReference type="Gene3D" id="3.40.50.300">
    <property type="entry name" value="P-loop containing nucleotide triphosphate hydrolases"/>
    <property type="match status" value="1"/>
</dbReference>
<keyword evidence="3 5" id="KW-0067">ATP-binding</keyword>
<dbReference type="InterPro" id="IPR051782">
    <property type="entry name" value="ABC_Transporter_VariousFunc"/>
</dbReference>
<accession>A0A9E3ZX47</accession>
<dbReference type="GO" id="GO:0016887">
    <property type="term" value="F:ATP hydrolysis activity"/>
    <property type="evidence" value="ECO:0007669"/>
    <property type="project" value="InterPro"/>
</dbReference>
<comment type="caution">
    <text evidence="5">The sequence shown here is derived from an EMBL/GenBank/DDBJ whole genome shotgun (WGS) entry which is preliminary data.</text>
</comment>
<evidence type="ECO:0000259" key="4">
    <source>
        <dbReference type="PROSITE" id="PS50893"/>
    </source>
</evidence>
<dbReference type="InterPro" id="IPR027417">
    <property type="entry name" value="P-loop_NTPase"/>
</dbReference>
<dbReference type="InterPro" id="IPR003439">
    <property type="entry name" value="ABC_transporter-like_ATP-bd"/>
</dbReference>
<dbReference type="AlphaFoldDB" id="A0A9E3ZX47"/>
<evidence type="ECO:0000313" key="5">
    <source>
        <dbReference type="EMBL" id="MCC9274181.1"/>
    </source>
</evidence>
<evidence type="ECO:0000313" key="6">
    <source>
        <dbReference type="Proteomes" id="UP000813384"/>
    </source>
</evidence>
<keyword evidence="2" id="KW-0547">Nucleotide-binding</keyword>
<name>A0A9E3ZX47_9ENTE</name>
<dbReference type="PANTHER" id="PTHR42939:SF1">
    <property type="entry name" value="ABC TRANSPORTER ATP-BINDING PROTEIN ALBC-RELATED"/>
    <property type="match status" value="1"/>
</dbReference>
<dbReference type="Pfam" id="PF00005">
    <property type="entry name" value="ABC_tran"/>
    <property type="match status" value="1"/>
</dbReference>
<keyword evidence="1" id="KW-0813">Transport</keyword>
<dbReference type="GO" id="GO:0005524">
    <property type="term" value="F:ATP binding"/>
    <property type="evidence" value="ECO:0007669"/>
    <property type="project" value="UniProtKB-KW"/>
</dbReference>
<dbReference type="PROSITE" id="PS50893">
    <property type="entry name" value="ABC_TRANSPORTER_2"/>
    <property type="match status" value="1"/>
</dbReference>
<evidence type="ECO:0000256" key="2">
    <source>
        <dbReference type="ARBA" id="ARBA00022741"/>
    </source>
</evidence>
<protein>
    <submittedName>
        <fullName evidence="5">ABC transporter ATP-binding protein</fullName>
    </submittedName>
</protein>
<gene>
    <name evidence="5" type="ORF">K8V42_07795</name>
</gene>
<reference evidence="5" key="2">
    <citation type="submission" date="2021-11" db="EMBL/GenBank/DDBJ databases">
        <authorList>
            <person name="Gilroy R."/>
        </authorList>
    </citation>
    <scope>NUCLEOTIDE SEQUENCE</scope>
    <source>
        <strain evidence="5">150</strain>
    </source>
</reference>
<evidence type="ECO:0000256" key="3">
    <source>
        <dbReference type="ARBA" id="ARBA00022840"/>
    </source>
</evidence>
<dbReference type="SUPFAM" id="SSF52540">
    <property type="entry name" value="P-loop containing nucleoside triphosphate hydrolases"/>
    <property type="match status" value="1"/>
</dbReference>
<reference evidence="5" key="1">
    <citation type="journal article" date="2021" name="PeerJ">
        <title>Extensive microbial diversity within the chicken gut microbiome revealed by metagenomics and culture.</title>
        <authorList>
            <person name="Gilroy R."/>
            <person name="Ravi A."/>
            <person name="Getino M."/>
            <person name="Pursley I."/>
            <person name="Horton D.L."/>
            <person name="Alikhan N.F."/>
            <person name="Baker D."/>
            <person name="Gharbi K."/>
            <person name="Hall N."/>
            <person name="Watson M."/>
            <person name="Adriaenssens E.M."/>
            <person name="Foster-Nyarko E."/>
            <person name="Jarju S."/>
            <person name="Secka A."/>
            <person name="Antonio M."/>
            <person name="Oren A."/>
            <person name="Chaudhuri R.R."/>
            <person name="La Ragione R."/>
            <person name="Hildebrand F."/>
            <person name="Pallen M.J."/>
        </authorList>
    </citation>
    <scope>NUCLEOTIDE SEQUENCE</scope>
    <source>
        <strain evidence="5">150</strain>
    </source>
</reference>
<dbReference type="SMART" id="SM00382">
    <property type="entry name" value="AAA"/>
    <property type="match status" value="1"/>
</dbReference>
<sequence>MTITFKHYTKKIRNKTILDDINLELTTGKIYGLYGENGSGKSMLLRAISGLIYPTSGSVEINDKIITKDIDFPESLGLMIENIKLQEAFNAKLNLQILRDIKKTATDADIDWALNAIGLKADDPTKVKDFSLGMNQKLAIAQTIFEKPEIILMDEPTNALDFASIERFRKLVLELKAPNRIIIIASHNHDDLSVLSDTFLEMSEGRLSHRSEFVKRE</sequence>
<dbReference type="PANTHER" id="PTHR42939">
    <property type="entry name" value="ABC TRANSPORTER ATP-BINDING PROTEIN ALBC-RELATED"/>
    <property type="match status" value="1"/>
</dbReference>
<evidence type="ECO:0000256" key="1">
    <source>
        <dbReference type="ARBA" id="ARBA00022448"/>
    </source>
</evidence>
<organism evidence="5 6">
    <name type="scientific">Enterococcus aquimarinus</name>
    <dbReference type="NCBI Taxonomy" id="328396"/>
    <lineage>
        <taxon>Bacteria</taxon>
        <taxon>Bacillati</taxon>
        <taxon>Bacillota</taxon>
        <taxon>Bacilli</taxon>
        <taxon>Lactobacillales</taxon>
        <taxon>Enterococcaceae</taxon>
        <taxon>Enterococcus</taxon>
    </lineage>
</organism>
<dbReference type="EMBL" id="JAJJVO010000119">
    <property type="protein sequence ID" value="MCC9274181.1"/>
    <property type="molecule type" value="Genomic_DNA"/>
</dbReference>
<dbReference type="Proteomes" id="UP000813384">
    <property type="component" value="Unassembled WGS sequence"/>
</dbReference>